<reference evidence="2" key="1">
    <citation type="submission" date="2022-07" db="EMBL/GenBank/DDBJ databases">
        <title>Phylogenomic reconstructions and comparative analyses of Kickxellomycotina fungi.</title>
        <authorList>
            <person name="Reynolds N.K."/>
            <person name="Stajich J.E."/>
            <person name="Barry K."/>
            <person name="Grigoriev I.V."/>
            <person name="Crous P."/>
            <person name="Smith M.E."/>
        </authorList>
    </citation>
    <scope>NUCLEOTIDE SEQUENCE</scope>
    <source>
        <strain evidence="2">RSA 861</strain>
    </source>
</reference>
<proteinExistence type="predicted"/>
<evidence type="ECO:0000313" key="2">
    <source>
        <dbReference type="EMBL" id="KAJ1921290.1"/>
    </source>
</evidence>
<accession>A0A9W8DWL8</accession>
<dbReference type="AlphaFoldDB" id="A0A9W8DWL8"/>
<dbReference type="EMBL" id="JANBPT010000423">
    <property type="protein sequence ID" value="KAJ1921290.1"/>
    <property type="molecule type" value="Genomic_DNA"/>
</dbReference>
<organism evidence="2 3">
    <name type="scientific">Tieghemiomyces parasiticus</name>
    <dbReference type="NCBI Taxonomy" id="78921"/>
    <lineage>
        <taxon>Eukaryota</taxon>
        <taxon>Fungi</taxon>
        <taxon>Fungi incertae sedis</taxon>
        <taxon>Zoopagomycota</taxon>
        <taxon>Kickxellomycotina</taxon>
        <taxon>Dimargaritomycetes</taxon>
        <taxon>Dimargaritales</taxon>
        <taxon>Dimargaritaceae</taxon>
        <taxon>Tieghemiomyces</taxon>
    </lineage>
</organism>
<feature type="compositionally biased region" description="Polar residues" evidence="1">
    <location>
        <begin position="101"/>
        <end position="120"/>
    </location>
</feature>
<gene>
    <name evidence="2" type="ORF">IWQ60_006812</name>
</gene>
<sequence length="172" mass="18395">MFSPSRFIVYHEVLSPSSVLLSALLEAESLAAPTPDSLESSNYGHGGGSYNYDHNKSNRSDENSSAVQASGKGRNSSFNYAAGAGSKGYNGYERTSERIQSHTSASNYGHTQSNNGSQNYKYKAASTHGRSDSAYDPLHSAADGSRFANEHTKADQSCRCGPQSFENTKASC</sequence>
<feature type="region of interest" description="Disordered" evidence="1">
    <location>
        <begin position="33"/>
        <end position="172"/>
    </location>
</feature>
<keyword evidence="3" id="KW-1185">Reference proteome</keyword>
<name>A0A9W8DWL8_9FUNG</name>
<feature type="compositionally biased region" description="Polar residues" evidence="1">
    <location>
        <begin position="63"/>
        <end position="79"/>
    </location>
</feature>
<dbReference type="Proteomes" id="UP001150569">
    <property type="component" value="Unassembled WGS sequence"/>
</dbReference>
<protein>
    <submittedName>
        <fullName evidence="2">Uncharacterized protein</fullName>
    </submittedName>
</protein>
<comment type="caution">
    <text evidence="2">The sequence shown here is derived from an EMBL/GenBank/DDBJ whole genome shotgun (WGS) entry which is preliminary data.</text>
</comment>
<evidence type="ECO:0000313" key="3">
    <source>
        <dbReference type="Proteomes" id="UP001150569"/>
    </source>
</evidence>
<evidence type="ECO:0000256" key="1">
    <source>
        <dbReference type="SAM" id="MobiDB-lite"/>
    </source>
</evidence>
<feature type="compositionally biased region" description="Basic and acidic residues" evidence="1">
    <location>
        <begin position="53"/>
        <end position="62"/>
    </location>
</feature>